<dbReference type="Pfam" id="PF00078">
    <property type="entry name" value="RVT_1"/>
    <property type="match status" value="1"/>
</dbReference>
<evidence type="ECO:0000313" key="3">
    <source>
        <dbReference type="Proteomes" id="UP001333110"/>
    </source>
</evidence>
<dbReference type="SUPFAM" id="SSF56672">
    <property type="entry name" value="DNA/RNA polymerases"/>
    <property type="match status" value="1"/>
</dbReference>
<gene>
    <name evidence="2" type="ORF">QYF61_012860</name>
</gene>
<dbReference type="EMBL" id="JAUNZN010000001">
    <property type="protein sequence ID" value="KAK4830691.1"/>
    <property type="molecule type" value="Genomic_DNA"/>
</dbReference>
<name>A0AAN7Q2F3_MYCAM</name>
<dbReference type="InterPro" id="IPR000477">
    <property type="entry name" value="RT_dom"/>
</dbReference>
<dbReference type="PROSITE" id="PS50878">
    <property type="entry name" value="RT_POL"/>
    <property type="match status" value="1"/>
</dbReference>
<evidence type="ECO:0000259" key="1">
    <source>
        <dbReference type="PROSITE" id="PS50878"/>
    </source>
</evidence>
<comment type="caution">
    <text evidence="2">The sequence shown here is derived from an EMBL/GenBank/DDBJ whole genome shotgun (WGS) entry which is preliminary data.</text>
</comment>
<accession>A0AAN7Q2F3</accession>
<dbReference type="PANTHER" id="PTHR33332">
    <property type="entry name" value="REVERSE TRANSCRIPTASE DOMAIN-CONTAINING PROTEIN"/>
    <property type="match status" value="1"/>
</dbReference>
<reference evidence="2 3" key="1">
    <citation type="journal article" date="2023" name="J. Hered.">
        <title>Chromosome-level genome of the wood stork (Mycteria americana) provides insight into avian chromosome evolution.</title>
        <authorList>
            <person name="Flamio R. Jr."/>
            <person name="Ramstad K.M."/>
        </authorList>
    </citation>
    <scope>NUCLEOTIDE SEQUENCE [LARGE SCALE GENOMIC DNA]</scope>
    <source>
        <strain evidence="2">JAX WOST 10</strain>
    </source>
</reference>
<keyword evidence="3" id="KW-1185">Reference proteome</keyword>
<dbReference type="Proteomes" id="UP001333110">
    <property type="component" value="Unassembled WGS sequence"/>
</dbReference>
<dbReference type="CDD" id="cd01650">
    <property type="entry name" value="RT_nLTR_like"/>
    <property type="match status" value="1"/>
</dbReference>
<sequence length="1021" mass="115714">MVSDLLHHLDTHKSMGPDEIHPRVLKELADVLTKPLSIIYQQSWLTGEVPADWRLANVMLIFKKGRKEDPGNYRPVSLTSVPGKLMEQIILSAVTRHVENNQGIKPSQHGFRKGRSCLTNLISFYDKVTHLVDEGKAVDVVYLDFSKAFDTVSHSIVLEKLAAHGLDRCTLRWVKNWLDGWAQRVVVNGVYSSWRLVTSGVPQGSVLGPVLFNIFINDLDEGIECTLSKFADDTKLCGSVDLLEGRKALQRDQDRLDRWAQVNCMKFNKAKCQVLHLGHSNPMQRYRLGEEWLESCQAEKDLGVLVDSWLNMSQQCAQVAKKANGILACIKNSVASRTREAIVPLYLALVRPHLESCVQFWAPHYKRDIEVLERVQRRATKLVKGLEHKSDEERLRELGLFSLEKRRLRGDLIALFNYLKGGCREVGVGLFSQVTSDRTRGNGLKLHQERLGDEGIEHSSADKDLRILVDEKLDISWQCVFAAQKANHILGCIKRSVASRWREVILLLYSALVRPHLEYCSQLWGPQHKTDMDLLEWVQRRATKMVRGLEHLSYEERLRELRLFTGEEKALGTPYGSLSLYRGGLWERQRETFYQGLLRQDKGLDCIKRSVASRWREVILLLYSALVRPHLEYYSQLWGPQHKTDMDLLECVQRRATKVIRGLEHLAYEERLRELGLFSLEKRRLRGDLIAAFQYLKGAYKKDEERLFTKACCDRTRGNGFKLKKDGFRLDIRKKFFTMRVVRHWNRLPKEVVDAPSMEVFKAKQPQLPQLILIRLVLQTLHQLRCPSLDTLQHLNVSLVVGGPKLNTGFEVQPHQCQVQGHDHCPSPAGHTIFYTGQDAIGFLGHLGTLLALIQPAVNQHPQVLFCLAAFQPLFPKPAALHGVAVAQVQDLALGLVKPHTIDLGPSIQPVQVPLQSLPTLKQINTPTQLGVICNLTEGALDPLVQIIDKDVKQNWPQHRALGNTTCDRPPTGVNSIHHHSLGPAIQPVLYPAKSTPIQAMSSQFLQENAVGNGVKGCTEV</sequence>
<dbReference type="InterPro" id="IPR043502">
    <property type="entry name" value="DNA/RNA_pol_sf"/>
</dbReference>
<dbReference type="AlphaFoldDB" id="A0AAN7Q2F3"/>
<feature type="domain" description="Reverse transcriptase" evidence="1">
    <location>
        <begin position="42"/>
        <end position="306"/>
    </location>
</feature>
<protein>
    <recommendedName>
        <fullName evidence="1">Reverse transcriptase domain-containing protein</fullName>
    </recommendedName>
</protein>
<organism evidence="2 3">
    <name type="scientific">Mycteria americana</name>
    <name type="common">Wood stork</name>
    <dbReference type="NCBI Taxonomy" id="33587"/>
    <lineage>
        <taxon>Eukaryota</taxon>
        <taxon>Metazoa</taxon>
        <taxon>Chordata</taxon>
        <taxon>Craniata</taxon>
        <taxon>Vertebrata</taxon>
        <taxon>Euteleostomi</taxon>
        <taxon>Archelosauria</taxon>
        <taxon>Archosauria</taxon>
        <taxon>Dinosauria</taxon>
        <taxon>Saurischia</taxon>
        <taxon>Theropoda</taxon>
        <taxon>Coelurosauria</taxon>
        <taxon>Aves</taxon>
        <taxon>Neognathae</taxon>
        <taxon>Neoaves</taxon>
        <taxon>Aequornithes</taxon>
        <taxon>Ciconiiformes</taxon>
        <taxon>Ciconiidae</taxon>
        <taxon>Mycteria</taxon>
    </lineage>
</organism>
<proteinExistence type="predicted"/>
<evidence type="ECO:0000313" key="2">
    <source>
        <dbReference type="EMBL" id="KAK4830691.1"/>
    </source>
</evidence>